<dbReference type="AlphaFoldDB" id="A0A842HU49"/>
<dbReference type="Pfam" id="PF05872">
    <property type="entry name" value="HerA_C"/>
    <property type="match status" value="1"/>
</dbReference>
<gene>
    <name evidence="2" type="ORF">GTU67_10480</name>
</gene>
<accession>A0A842HU49</accession>
<sequence>MADPIVLGKNAVTEVRLLPALANRHGCITGATGTGKTVTLQVMAQAFSQAGVPVFLADVKGDLSGISQAAQPNPKLQERLNRLGLPEPVWGGCPVTFWDVFGEKGHPVRATVSDMGPLLLARMLELNDTQEGILNLVFKVADDEGQLLLDLKDLRAMLQNVADRAAEIRTQYGNVSAASVGAIQRSLLRLESQGAEQFFGEPMLDIHDLIRVNEKGQGVVNILAADRLMQSPRLYGVFLLWMLAELYETLPEVGDLEKPKFVFFFDEAHLLFSDAPRALVEKIEQVARLVRSKAVGVYFVTQNPLDIPETILGQLGNRVQHALRAFTPRDQKAVRSAAQTMRTNPGLDIEAAITELGVGEALVSVLDEKGRPTVTERVWMVAPGSRIGPATDAERGAIRAASLLGGKYDKAVDRESAYEVLLERANRGVADAAPEKKEAGGQDSGVVGAVSDFLFGSTGPRGGRRDGVVQSVAKSMVRRAATQLLRGVLGSLTGRR</sequence>
<dbReference type="RefSeq" id="WP_185780014.1">
    <property type="nucleotide sequence ID" value="NZ_JACJUU010000007.1"/>
</dbReference>
<proteinExistence type="predicted"/>
<keyword evidence="3" id="KW-1185">Reference proteome</keyword>
<dbReference type="PANTHER" id="PTHR30121:SF6">
    <property type="entry name" value="SLR6007 PROTEIN"/>
    <property type="match status" value="1"/>
</dbReference>
<dbReference type="PANTHER" id="PTHR30121">
    <property type="entry name" value="UNCHARACTERIZED PROTEIN YJGR-RELATED"/>
    <property type="match status" value="1"/>
</dbReference>
<organism evidence="2 3">
    <name type="scientific">Pusillimonas minor</name>
    <dbReference type="NCBI Taxonomy" id="2697024"/>
    <lineage>
        <taxon>Bacteria</taxon>
        <taxon>Pseudomonadati</taxon>
        <taxon>Pseudomonadota</taxon>
        <taxon>Betaproteobacteria</taxon>
        <taxon>Burkholderiales</taxon>
        <taxon>Alcaligenaceae</taxon>
        <taxon>Pusillimonas</taxon>
    </lineage>
</organism>
<evidence type="ECO:0000313" key="3">
    <source>
        <dbReference type="Proteomes" id="UP000545386"/>
    </source>
</evidence>
<dbReference type="EMBL" id="JACJUU010000007">
    <property type="protein sequence ID" value="MBC2770335.1"/>
    <property type="molecule type" value="Genomic_DNA"/>
</dbReference>
<dbReference type="InterPro" id="IPR033186">
    <property type="entry name" value="HerA_C"/>
</dbReference>
<comment type="caution">
    <text evidence="2">The sequence shown here is derived from an EMBL/GenBank/DDBJ whole genome shotgun (WGS) entry which is preliminary data.</text>
</comment>
<reference evidence="2 3" key="1">
    <citation type="submission" date="2020-08" db="EMBL/GenBank/DDBJ databases">
        <title>Paraeoetvoesia sp. YC-7-48 draft genome sequence.</title>
        <authorList>
            <person name="Yao L."/>
        </authorList>
    </citation>
    <scope>NUCLEOTIDE SEQUENCE [LARGE SCALE GENOMIC DNA]</scope>
    <source>
        <strain evidence="3">YC-7-48</strain>
    </source>
</reference>
<dbReference type="InterPro" id="IPR051162">
    <property type="entry name" value="T4SS_component"/>
</dbReference>
<dbReference type="Gene3D" id="3.40.50.300">
    <property type="entry name" value="P-loop containing nucleotide triphosphate hydrolases"/>
    <property type="match status" value="2"/>
</dbReference>
<evidence type="ECO:0000313" key="2">
    <source>
        <dbReference type="EMBL" id="MBC2770335.1"/>
    </source>
</evidence>
<feature type="domain" description="Helicase HerA-like C-terminal" evidence="1">
    <location>
        <begin position="12"/>
        <end position="495"/>
    </location>
</feature>
<dbReference type="InterPro" id="IPR027417">
    <property type="entry name" value="P-loop_NTPase"/>
</dbReference>
<evidence type="ECO:0000259" key="1">
    <source>
        <dbReference type="Pfam" id="PF05872"/>
    </source>
</evidence>
<dbReference type="SUPFAM" id="SSF52540">
    <property type="entry name" value="P-loop containing nucleoside triphosphate hydrolases"/>
    <property type="match status" value="1"/>
</dbReference>
<protein>
    <submittedName>
        <fullName evidence="2">DUF853 domain-containing protein</fullName>
    </submittedName>
</protein>
<dbReference type="Proteomes" id="UP000545386">
    <property type="component" value="Unassembled WGS sequence"/>
</dbReference>
<name>A0A842HU49_9BURK</name>